<evidence type="ECO:0000313" key="3">
    <source>
        <dbReference type="Proteomes" id="UP000192578"/>
    </source>
</evidence>
<proteinExistence type="predicted"/>
<feature type="compositionally biased region" description="Basic residues" evidence="1">
    <location>
        <begin position="39"/>
        <end position="54"/>
    </location>
</feature>
<evidence type="ECO:0000313" key="2">
    <source>
        <dbReference type="EMBL" id="OWA55445.1"/>
    </source>
</evidence>
<organism evidence="2 3">
    <name type="scientific">Hypsibius exemplaris</name>
    <name type="common">Freshwater tardigrade</name>
    <dbReference type="NCBI Taxonomy" id="2072580"/>
    <lineage>
        <taxon>Eukaryota</taxon>
        <taxon>Metazoa</taxon>
        <taxon>Ecdysozoa</taxon>
        <taxon>Tardigrada</taxon>
        <taxon>Eutardigrada</taxon>
        <taxon>Parachela</taxon>
        <taxon>Hypsibioidea</taxon>
        <taxon>Hypsibiidae</taxon>
        <taxon>Hypsibius</taxon>
    </lineage>
</organism>
<sequence length="106" mass="12187">MKNQLGDAQAEHFDTFTLHATIQSRILERPYSIRRYRSGGTRWRRKARRPKGIHQRASDQASRRERYLSVQPVVPLLIALASSAKSPIIAQIKLALVAKRSPRRTQ</sequence>
<reference evidence="3" key="1">
    <citation type="submission" date="2017-01" db="EMBL/GenBank/DDBJ databases">
        <title>Comparative genomics of anhydrobiosis in the tardigrade Hypsibius dujardini.</title>
        <authorList>
            <person name="Yoshida Y."/>
            <person name="Koutsovoulos G."/>
            <person name="Laetsch D."/>
            <person name="Stevens L."/>
            <person name="Kumar S."/>
            <person name="Horikawa D."/>
            <person name="Ishino K."/>
            <person name="Komine S."/>
            <person name="Tomita M."/>
            <person name="Blaxter M."/>
            <person name="Arakawa K."/>
        </authorList>
    </citation>
    <scope>NUCLEOTIDE SEQUENCE [LARGE SCALE GENOMIC DNA]</scope>
    <source>
        <strain evidence="3">Z151</strain>
    </source>
</reference>
<dbReference type="AlphaFoldDB" id="A0A9X6RQ01"/>
<evidence type="ECO:0000256" key="1">
    <source>
        <dbReference type="SAM" id="MobiDB-lite"/>
    </source>
</evidence>
<accession>A0A9X6RQ01</accession>
<keyword evidence="3" id="KW-1185">Reference proteome</keyword>
<gene>
    <name evidence="2" type="ORF">BV898_19832</name>
</gene>
<comment type="caution">
    <text evidence="2">The sequence shown here is derived from an EMBL/GenBank/DDBJ whole genome shotgun (WGS) entry which is preliminary data.</text>
</comment>
<dbReference type="EMBL" id="MTYJ01000798">
    <property type="protein sequence ID" value="OWA55445.1"/>
    <property type="molecule type" value="Genomic_DNA"/>
</dbReference>
<dbReference type="Proteomes" id="UP000192578">
    <property type="component" value="Unassembled WGS sequence"/>
</dbReference>
<feature type="region of interest" description="Disordered" evidence="1">
    <location>
        <begin position="39"/>
        <end position="62"/>
    </location>
</feature>
<name>A0A9X6RQ01_HYPEX</name>
<protein>
    <submittedName>
        <fullName evidence="2">Uncharacterized protein</fullName>
    </submittedName>
</protein>